<dbReference type="EMBL" id="KQ416032">
    <property type="protein sequence ID" value="KOF99027.1"/>
    <property type="molecule type" value="Genomic_DNA"/>
</dbReference>
<organism evidence="7">
    <name type="scientific">Octopus bimaculoides</name>
    <name type="common">California two-spotted octopus</name>
    <dbReference type="NCBI Taxonomy" id="37653"/>
    <lineage>
        <taxon>Eukaryota</taxon>
        <taxon>Metazoa</taxon>
        <taxon>Spiralia</taxon>
        <taxon>Lophotrochozoa</taxon>
        <taxon>Mollusca</taxon>
        <taxon>Cephalopoda</taxon>
        <taxon>Coleoidea</taxon>
        <taxon>Octopodiformes</taxon>
        <taxon>Octopoda</taxon>
        <taxon>Incirrata</taxon>
        <taxon>Octopodidae</taxon>
        <taxon>Octopus</taxon>
    </lineage>
</organism>
<evidence type="ECO:0000256" key="4">
    <source>
        <dbReference type="ARBA" id="ARBA00022989"/>
    </source>
</evidence>
<dbReference type="PANTHER" id="PTHR22779">
    <property type="entry name" value="SD17342P"/>
    <property type="match status" value="1"/>
</dbReference>
<comment type="similarity">
    <text evidence="2">Belongs to the TMEM170 family.</text>
</comment>
<sequence length="144" mass="16161">MFGGWPLFWCLVDMSSNNDFQPDTLDTVINVFGLTPKDPLNGFLEMWYQIFLWALFSSVFVHLIAAVIAFSRLRKHKLGRWIPMLIIIMGVLSPLTGGILSSAAIAGVYRAANFEMRPLYALFFGVLQTVGVILISLTRFLSTL</sequence>
<evidence type="ECO:0000313" key="7">
    <source>
        <dbReference type="EMBL" id="KOF99027.1"/>
    </source>
</evidence>
<gene>
    <name evidence="7" type="ORF">OCBIM_22020698mg</name>
</gene>
<evidence type="ECO:0000256" key="1">
    <source>
        <dbReference type="ARBA" id="ARBA00004141"/>
    </source>
</evidence>
<dbReference type="GO" id="GO:0016020">
    <property type="term" value="C:membrane"/>
    <property type="evidence" value="ECO:0007669"/>
    <property type="project" value="UniProtKB-SubCell"/>
</dbReference>
<dbReference type="KEGG" id="obi:106874756"/>
<dbReference type="OMA" id="VEMWYHI"/>
<dbReference type="Pfam" id="PF10190">
    <property type="entry name" value="Tmemb_170"/>
    <property type="match status" value="1"/>
</dbReference>
<reference evidence="7" key="1">
    <citation type="submission" date="2015-07" db="EMBL/GenBank/DDBJ databases">
        <title>MeaNS - Measles Nucleotide Surveillance Program.</title>
        <authorList>
            <person name="Tran T."/>
            <person name="Druce J."/>
        </authorList>
    </citation>
    <scope>NUCLEOTIDE SEQUENCE</scope>
    <source>
        <strain evidence="7">UCB-OBI-ISO-001</strain>
        <tissue evidence="7">Gonad</tissue>
    </source>
</reference>
<dbReference type="InterPro" id="IPR019334">
    <property type="entry name" value="TMEM170A/B/YPR153W-like"/>
</dbReference>
<feature type="transmembrane region" description="Helical" evidence="6">
    <location>
        <begin position="82"/>
        <end position="107"/>
    </location>
</feature>
<dbReference type="STRING" id="37653.A0A0L8IC49"/>
<dbReference type="PANTHER" id="PTHR22779:SF6">
    <property type="entry name" value="SD17342P"/>
    <property type="match status" value="1"/>
</dbReference>
<evidence type="ECO:0008006" key="8">
    <source>
        <dbReference type="Google" id="ProtNLM"/>
    </source>
</evidence>
<proteinExistence type="inferred from homology"/>
<keyword evidence="4 6" id="KW-1133">Transmembrane helix</keyword>
<evidence type="ECO:0000256" key="6">
    <source>
        <dbReference type="SAM" id="Phobius"/>
    </source>
</evidence>
<feature type="transmembrane region" description="Helical" evidence="6">
    <location>
        <begin position="119"/>
        <end position="141"/>
    </location>
</feature>
<protein>
    <recommendedName>
        <fullName evidence="8">Transmembrane protein 170A</fullName>
    </recommendedName>
</protein>
<name>A0A0L8IC49_OCTBM</name>
<evidence type="ECO:0000256" key="5">
    <source>
        <dbReference type="ARBA" id="ARBA00023136"/>
    </source>
</evidence>
<dbReference type="OrthoDB" id="13807at2759"/>
<keyword evidence="3 6" id="KW-0812">Transmembrane</keyword>
<accession>A0A0L8IC49</accession>
<dbReference type="AlphaFoldDB" id="A0A0L8IC49"/>
<keyword evidence="5 6" id="KW-0472">Membrane</keyword>
<evidence type="ECO:0000256" key="2">
    <source>
        <dbReference type="ARBA" id="ARBA00006325"/>
    </source>
</evidence>
<comment type="subcellular location">
    <subcellularLocation>
        <location evidence="1">Membrane</location>
        <topology evidence="1">Multi-pass membrane protein</topology>
    </subcellularLocation>
</comment>
<evidence type="ECO:0000256" key="3">
    <source>
        <dbReference type="ARBA" id="ARBA00022692"/>
    </source>
</evidence>
<feature type="transmembrane region" description="Helical" evidence="6">
    <location>
        <begin position="46"/>
        <end position="70"/>
    </location>
</feature>